<proteinExistence type="predicted"/>
<evidence type="ECO:0000313" key="3">
    <source>
        <dbReference type="Proteomes" id="UP000034067"/>
    </source>
</evidence>
<keyword evidence="1" id="KW-0175">Coiled coil</keyword>
<evidence type="ECO:0000313" key="2">
    <source>
        <dbReference type="EMBL" id="KKU34554.1"/>
    </source>
</evidence>
<accession>A0A0G1PP48</accession>
<gene>
    <name evidence="2" type="ORF">UX48_C0031G0002</name>
</gene>
<feature type="coiled-coil region" evidence="1">
    <location>
        <begin position="96"/>
        <end position="130"/>
    </location>
</feature>
<dbReference type="EMBL" id="LCMJ01000031">
    <property type="protein sequence ID" value="KKU34554.1"/>
    <property type="molecule type" value="Genomic_DNA"/>
</dbReference>
<name>A0A0G1PP48_9BACT</name>
<dbReference type="AlphaFoldDB" id="A0A0G1PP48"/>
<protein>
    <submittedName>
        <fullName evidence="2">Uncharacterized protein</fullName>
    </submittedName>
</protein>
<evidence type="ECO:0000256" key="1">
    <source>
        <dbReference type="SAM" id="Coils"/>
    </source>
</evidence>
<organism evidence="2 3">
    <name type="scientific">Candidatus Azambacteria bacterium GW2011_GWB1_46_27</name>
    <dbReference type="NCBI Taxonomy" id="1618617"/>
    <lineage>
        <taxon>Bacteria</taxon>
        <taxon>Candidatus Azamiibacteriota</taxon>
    </lineage>
</organism>
<reference evidence="2 3" key="1">
    <citation type="journal article" date="2015" name="Nature">
        <title>rRNA introns, odd ribosomes, and small enigmatic genomes across a large radiation of phyla.</title>
        <authorList>
            <person name="Brown C.T."/>
            <person name="Hug L.A."/>
            <person name="Thomas B.C."/>
            <person name="Sharon I."/>
            <person name="Castelle C.J."/>
            <person name="Singh A."/>
            <person name="Wilkins M.J."/>
            <person name="Williams K.H."/>
            <person name="Banfield J.F."/>
        </authorList>
    </citation>
    <scope>NUCLEOTIDE SEQUENCE [LARGE SCALE GENOMIC DNA]</scope>
</reference>
<dbReference type="Proteomes" id="UP000034067">
    <property type="component" value="Unassembled WGS sequence"/>
</dbReference>
<sequence length="136" mass="15640">MVNKTIIDITGQANSSLKTGGSKIYIAIGLKGRRKRKLNNIENKTTMENKTTVELIELLRCGSKLVDKQGNILDQDKYEEVWGELRNREPFFTILNEDYDDGLPAAREAIKELQEEVRKLKRHKHDIKSGDVMIRI</sequence>
<comment type="caution">
    <text evidence="2">The sequence shown here is derived from an EMBL/GenBank/DDBJ whole genome shotgun (WGS) entry which is preliminary data.</text>
</comment>